<keyword evidence="4" id="KW-1185">Reference proteome</keyword>
<evidence type="ECO:0000256" key="1">
    <source>
        <dbReference type="ARBA" id="ARBA00006484"/>
    </source>
</evidence>
<dbReference type="Pfam" id="PF00106">
    <property type="entry name" value="adh_short"/>
    <property type="match status" value="1"/>
</dbReference>
<accession>A0A9N8DKA7</accession>
<dbReference type="AlphaFoldDB" id="A0A9N8DKA7"/>
<dbReference type="Gene3D" id="3.40.50.720">
    <property type="entry name" value="NAD(P)-binding Rossmann-like Domain"/>
    <property type="match status" value="1"/>
</dbReference>
<keyword evidence="2" id="KW-0560">Oxidoreductase</keyword>
<dbReference type="OrthoDB" id="10265294at2759"/>
<dbReference type="Proteomes" id="UP001153069">
    <property type="component" value="Unassembled WGS sequence"/>
</dbReference>
<evidence type="ECO:0000256" key="2">
    <source>
        <dbReference type="ARBA" id="ARBA00023002"/>
    </source>
</evidence>
<dbReference type="GO" id="GO:0016491">
    <property type="term" value="F:oxidoreductase activity"/>
    <property type="evidence" value="ECO:0007669"/>
    <property type="project" value="UniProtKB-KW"/>
</dbReference>
<gene>
    <name evidence="3" type="ORF">SEMRO_130_G061910.1</name>
</gene>
<dbReference type="InterPro" id="IPR002347">
    <property type="entry name" value="SDR_fam"/>
</dbReference>
<comment type="caution">
    <text evidence="3">The sequence shown here is derived from an EMBL/GenBank/DDBJ whole genome shotgun (WGS) entry which is preliminary data.</text>
</comment>
<sequence>MTEKVSKHFPKFLEDLPNVEGKVFVITGTTSGTGFIAARTVAEKGGEVVCLNRKSQRVNDATEKFKAAVPSGKFVNIECDLQDFASVQKACDEIKQKYKSIYCLACNAGIMMTPDEATKDGCDTQMQTNHLSHFILTQQLFPLLEVAADSGGDARVVYHSSAARDMTKNGLEKKYFEKNGGNLGGDGNSMLMGGGRIVRYAQTKLANSVMMYAMHEKLQAKQSKVRVIACHPGGSATNLGEHMKLPWFENFLMTKIMIPFFIQSAEDGTMGLLTGMLVEDAKSGVLYGPANSGMAGLAVPNPPKKYETDPDAMKMLWETSEETTGVKFAI</sequence>
<protein>
    <submittedName>
        <fullName evidence="3">Dehydrogenase/reductase SDR family member on chromosome X</fullName>
    </submittedName>
</protein>
<dbReference type="InterPro" id="IPR036291">
    <property type="entry name" value="NAD(P)-bd_dom_sf"/>
</dbReference>
<organism evidence="3 4">
    <name type="scientific">Seminavis robusta</name>
    <dbReference type="NCBI Taxonomy" id="568900"/>
    <lineage>
        <taxon>Eukaryota</taxon>
        <taxon>Sar</taxon>
        <taxon>Stramenopiles</taxon>
        <taxon>Ochrophyta</taxon>
        <taxon>Bacillariophyta</taxon>
        <taxon>Bacillariophyceae</taxon>
        <taxon>Bacillariophycidae</taxon>
        <taxon>Naviculales</taxon>
        <taxon>Naviculaceae</taxon>
        <taxon>Seminavis</taxon>
    </lineage>
</organism>
<dbReference type="PANTHER" id="PTHR24320:SF148">
    <property type="entry name" value="NAD(P)-BINDING ROSSMANN-FOLD SUPERFAMILY PROTEIN"/>
    <property type="match status" value="1"/>
</dbReference>
<dbReference type="PANTHER" id="PTHR24320">
    <property type="entry name" value="RETINOL DEHYDROGENASE"/>
    <property type="match status" value="1"/>
</dbReference>
<name>A0A9N8DKA7_9STRA</name>
<comment type="similarity">
    <text evidence="1">Belongs to the short-chain dehydrogenases/reductases (SDR) family.</text>
</comment>
<evidence type="ECO:0000313" key="4">
    <source>
        <dbReference type="Proteomes" id="UP001153069"/>
    </source>
</evidence>
<dbReference type="SUPFAM" id="SSF51735">
    <property type="entry name" value="NAD(P)-binding Rossmann-fold domains"/>
    <property type="match status" value="1"/>
</dbReference>
<proteinExistence type="inferred from homology"/>
<reference evidence="3" key="1">
    <citation type="submission" date="2020-06" db="EMBL/GenBank/DDBJ databases">
        <authorList>
            <consortium name="Plant Systems Biology data submission"/>
        </authorList>
    </citation>
    <scope>NUCLEOTIDE SEQUENCE</scope>
    <source>
        <strain evidence="3">D6</strain>
    </source>
</reference>
<dbReference type="EMBL" id="CAICTM010000129">
    <property type="protein sequence ID" value="CAB9502201.1"/>
    <property type="molecule type" value="Genomic_DNA"/>
</dbReference>
<evidence type="ECO:0000313" key="3">
    <source>
        <dbReference type="EMBL" id="CAB9502201.1"/>
    </source>
</evidence>